<dbReference type="PRINTS" id="PR00344">
    <property type="entry name" value="BCTRLSENSOR"/>
</dbReference>
<evidence type="ECO:0000313" key="7">
    <source>
        <dbReference type="EMBL" id="TLX64295.1"/>
    </source>
</evidence>
<dbReference type="InterPro" id="IPR003661">
    <property type="entry name" value="HisK_dim/P_dom"/>
</dbReference>
<organism evidence="7 8">
    <name type="scientific">Stutzerimonas nosocomialis</name>
    <dbReference type="NCBI Taxonomy" id="1056496"/>
    <lineage>
        <taxon>Bacteria</taxon>
        <taxon>Pseudomonadati</taxon>
        <taxon>Pseudomonadota</taxon>
        <taxon>Gammaproteobacteria</taxon>
        <taxon>Pseudomonadales</taxon>
        <taxon>Pseudomonadaceae</taxon>
        <taxon>Stutzerimonas</taxon>
    </lineage>
</organism>
<dbReference type="EMBL" id="QLAG01000006">
    <property type="protein sequence ID" value="TLX64295.1"/>
    <property type="molecule type" value="Genomic_DNA"/>
</dbReference>
<dbReference type="SUPFAM" id="SSF55785">
    <property type="entry name" value="PYP-like sensor domain (PAS domain)"/>
    <property type="match status" value="1"/>
</dbReference>
<dbReference type="PANTHER" id="PTHR43065">
    <property type="entry name" value="SENSOR HISTIDINE KINASE"/>
    <property type="match status" value="1"/>
</dbReference>
<dbReference type="InterPro" id="IPR000014">
    <property type="entry name" value="PAS"/>
</dbReference>
<evidence type="ECO:0000313" key="8">
    <source>
        <dbReference type="Proteomes" id="UP000306753"/>
    </source>
</evidence>
<dbReference type="Gene3D" id="3.30.565.10">
    <property type="entry name" value="Histidine kinase-like ATPase, C-terminal domain"/>
    <property type="match status" value="1"/>
</dbReference>
<feature type="transmembrane region" description="Helical" evidence="5">
    <location>
        <begin position="121"/>
        <end position="141"/>
    </location>
</feature>
<dbReference type="EC" id="2.7.13.3" evidence="2"/>
<keyword evidence="7" id="KW-0418">Kinase</keyword>
<feature type="transmembrane region" description="Helical" evidence="5">
    <location>
        <begin position="95"/>
        <end position="114"/>
    </location>
</feature>
<dbReference type="CDD" id="cd00130">
    <property type="entry name" value="PAS"/>
    <property type="match status" value="1"/>
</dbReference>
<keyword evidence="5" id="KW-1133">Transmembrane helix</keyword>
<evidence type="ECO:0000256" key="3">
    <source>
        <dbReference type="ARBA" id="ARBA00022553"/>
    </source>
</evidence>
<dbReference type="Pfam" id="PF25323">
    <property type="entry name" value="6TM_PilS"/>
    <property type="match status" value="1"/>
</dbReference>
<dbReference type="SMART" id="SM00388">
    <property type="entry name" value="HisKA"/>
    <property type="match status" value="1"/>
</dbReference>
<evidence type="ECO:0000256" key="2">
    <source>
        <dbReference type="ARBA" id="ARBA00012438"/>
    </source>
</evidence>
<evidence type="ECO:0000256" key="4">
    <source>
        <dbReference type="SAM" id="MobiDB-lite"/>
    </source>
</evidence>
<dbReference type="Pfam" id="PF00512">
    <property type="entry name" value="HisKA"/>
    <property type="match status" value="1"/>
</dbReference>
<evidence type="ECO:0000259" key="6">
    <source>
        <dbReference type="PROSITE" id="PS50109"/>
    </source>
</evidence>
<dbReference type="FunFam" id="1.10.287.130:FF:000057">
    <property type="entry name" value="Type IV pilus sensor protein PilS"/>
    <property type="match status" value="1"/>
</dbReference>
<dbReference type="SUPFAM" id="SSF47384">
    <property type="entry name" value="Homodimeric domain of signal transducing histidine kinase"/>
    <property type="match status" value="1"/>
</dbReference>
<gene>
    <name evidence="7" type="ORF">DN820_06435</name>
</gene>
<keyword evidence="3" id="KW-0597">Phosphoprotein</keyword>
<accession>A0A5R9R0G9</accession>
<dbReference type="PANTHER" id="PTHR43065:SF52">
    <property type="entry name" value="SENSOR PROTEIN KINASE PILS"/>
    <property type="match status" value="1"/>
</dbReference>
<keyword evidence="5" id="KW-0472">Membrane</keyword>
<keyword evidence="8" id="KW-1185">Reference proteome</keyword>
<feature type="region of interest" description="Disordered" evidence="4">
    <location>
        <begin position="298"/>
        <end position="322"/>
    </location>
</feature>
<dbReference type="SMART" id="SM00091">
    <property type="entry name" value="PAS"/>
    <property type="match status" value="1"/>
</dbReference>
<dbReference type="InterPro" id="IPR036097">
    <property type="entry name" value="HisK_dim/P_sf"/>
</dbReference>
<protein>
    <recommendedName>
        <fullName evidence="2">histidine kinase</fullName>
        <ecNumber evidence="2">2.7.13.3</ecNumber>
    </recommendedName>
</protein>
<dbReference type="InterPro" id="IPR035965">
    <property type="entry name" value="PAS-like_dom_sf"/>
</dbReference>
<dbReference type="CDD" id="cd00075">
    <property type="entry name" value="HATPase"/>
    <property type="match status" value="1"/>
</dbReference>
<feature type="transmembrane region" description="Helical" evidence="5">
    <location>
        <begin position="170"/>
        <end position="190"/>
    </location>
</feature>
<reference evidence="7 8" key="1">
    <citation type="journal article" date="2017" name="Eur. J. Clin. Microbiol. Infect. Dis.">
        <title>Uncommonly isolated clinical Pseudomonas: identification and phylogenetic assignation.</title>
        <authorList>
            <person name="Mulet M."/>
            <person name="Gomila M."/>
            <person name="Ramirez A."/>
            <person name="Cardew S."/>
            <person name="Moore E.R."/>
            <person name="Lalucat J."/>
            <person name="Garcia-Valdes E."/>
        </authorList>
    </citation>
    <scope>NUCLEOTIDE SEQUENCE [LARGE SCALE GENOMIC DNA]</scope>
    <source>
        <strain evidence="7 8">SD129</strain>
    </source>
</reference>
<comment type="catalytic activity">
    <reaction evidence="1">
        <text>ATP + protein L-histidine = ADP + protein N-phospho-L-histidine.</text>
        <dbReference type="EC" id="2.7.13.3"/>
    </reaction>
</comment>
<dbReference type="InterPro" id="IPR005467">
    <property type="entry name" value="His_kinase_dom"/>
</dbReference>
<sequence length="574" mass="63536">MPSPAPRRWCAAPIAACTFPVSRRCWRTTSGSAAEPTWNRARKTVADKPLTLGGIQGRRILRLYHLYRLTIGLALVLLVSSDLHSNLLEMANPTLFRQGAWFYLALNMLAAVMIQNPRRGGYVFVLALLDVSLLSALFYFAGGTPSGIGNLLIIAVAISNILLRGRIGLVVAAVAAIGLIYLTFYLSLSVPAANGQFVQAAALGTLCFAAALLVQELTKRLQLSETLAQQRAEDVANLEALNALILQRMRTGIVVVDRHNRVLLANQGALSMLGQEALAGQLLDPLCPELVKRLQQWHHNPTRRPASLQSNDGGPTLQPSFASLQHGEQHDTLIFLEDISQIAQQAQQLKLASLGRLTAGIAHEIRNPLGAISHAAQLLQESEELDGPDRRLAQIIQDHSRRMNLVIENVLQLSRRRQSEPQLLDLKYWLHRFAGEFRVGLSANQSLHVETSGSSLQTRMDPNQLIQVLTNLVQNGLRFSGKRHAQAQVWLRLYRDADSDLPVVEILDDGPGVSDEQRQHIFEPFFTTEAKGTGLGLYISRELCESNQARLDYRPREEGGSCFRIFFAHPRKLS</sequence>
<name>A0A5R9R0G9_9GAMM</name>
<dbReference type="SMART" id="SM00387">
    <property type="entry name" value="HATPase_c"/>
    <property type="match status" value="1"/>
</dbReference>
<dbReference type="InterPro" id="IPR004358">
    <property type="entry name" value="Sig_transdc_His_kin-like_C"/>
</dbReference>
<feature type="transmembrane region" description="Helical" evidence="5">
    <location>
        <begin position="147"/>
        <end position="163"/>
    </location>
</feature>
<feature type="domain" description="Histidine kinase" evidence="6">
    <location>
        <begin position="360"/>
        <end position="571"/>
    </location>
</feature>
<dbReference type="Gene3D" id="1.10.287.130">
    <property type="match status" value="1"/>
</dbReference>
<dbReference type="GO" id="GO:0000155">
    <property type="term" value="F:phosphorelay sensor kinase activity"/>
    <property type="evidence" value="ECO:0007669"/>
    <property type="project" value="InterPro"/>
</dbReference>
<dbReference type="Proteomes" id="UP000306753">
    <property type="component" value="Unassembled WGS sequence"/>
</dbReference>
<dbReference type="CDD" id="cd00082">
    <property type="entry name" value="HisKA"/>
    <property type="match status" value="1"/>
</dbReference>
<feature type="compositionally biased region" description="Polar residues" evidence="4">
    <location>
        <begin position="307"/>
        <end position="322"/>
    </location>
</feature>
<dbReference type="InterPro" id="IPR036890">
    <property type="entry name" value="HATPase_C_sf"/>
</dbReference>
<keyword evidence="5" id="KW-0812">Transmembrane</keyword>
<dbReference type="SUPFAM" id="SSF55874">
    <property type="entry name" value="ATPase domain of HSP90 chaperone/DNA topoisomerase II/histidine kinase"/>
    <property type="match status" value="1"/>
</dbReference>
<proteinExistence type="predicted"/>
<evidence type="ECO:0000256" key="1">
    <source>
        <dbReference type="ARBA" id="ARBA00000085"/>
    </source>
</evidence>
<feature type="transmembrane region" description="Helical" evidence="5">
    <location>
        <begin position="66"/>
        <end position="83"/>
    </location>
</feature>
<dbReference type="PROSITE" id="PS50109">
    <property type="entry name" value="HIS_KIN"/>
    <property type="match status" value="1"/>
</dbReference>
<evidence type="ECO:0000256" key="5">
    <source>
        <dbReference type="SAM" id="Phobius"/>
    </source>
</evidence>
<keyword evidence="7" id="KW-0808">Transferase</keyword>
<dbReference type="InterPro" id="IPR003594">
    <property type="entry name" value="HATPase_dom"/>
</dbReference>
<comment type="caution">
    <text evidence="7">The sequence shown here is derived from an EMBL/GenBank/DDBJ whole genome shotgun (WGS) entry which is preliminary data.</text>
</comment>
<dbReference type="Pfam" id="PF02518">
    <property type="entry name" value="HATPase_c"/>
    <property type="match status" value="1"/>
</dbReference>
<dbReference type="Pfam" id="PF13188">
    <property type="entry name" value="PAS_8"/>
    <property type="match status" value="1"/>
</dbReference>
<dbReference type="AlphaFoldDB" id="A0A5R9R0G9"/>
<dbReference type="Gene3D" id="3.30.450.20">
    <property type="entry name" value="PAS domain"/>
    <property type="match status" value="1"/>
</dbReference>